<dbReference type="EMBL" id="CM045760">
    <property type="protein sequence ID" value="KAI8025469.1"/>
    <property type="molecule type" value="Genomic_DNA"/>
</dbReference>
<evidence type="ECO:0000313" key="1">
    <source>
        <dbReference type="EMBL" id="KAI8025469.1"/>
    </source>
</evidence>
<name>A0ACC0II33_9ERIC</name>
<proteinExistence type="predicted"/>
<evidence type="ECO:0000313" key="2">
    <source>
        <dbReference type="Proteomes" id="UP001060215"/>
    </source>
</evidence>
<accession>A0ACC0II33</accession>
<reference evidence="1 2" key="1">
    <citation type="journal article" date="2022" name="Plant J.">
        <title>Chromosome-level genome of Camellia lanceoleosa provides a valuable resource for understanding genome evolution and self-incompatibility.</title>
        <authorList>
            <person name="Gong W."/>
            <person name="Xiao S."/>
            <person name="Wang L."/>
            <person name="Liao Z."/>
            <person name="Chang Y."/>
            <person name="Mo W."/>
            <person name="Hu G."/>
            <person name="Li W."/>
            <person name="Zhao G."/>
            <person name="Zhu H."/>
            <person name="Hu X."/>
            <person name="Ji K."/>
            <person name="Xiang X."/>
            <person name="Song Q."/>
            <person name="Yuan D."/>
            <person name="Jin S."/>
            <person name="Zhang L."/>
        </authorList>
    </citation>
    <scope>NUCLEOTIDE SEQUENCE [LARGE SCALE GENOMIC DNA]</scope>
    <source>
        <strain evidence="1">SQ_2022a</strain>
    </source>
</reference>
<protein>
    <submittedName>
        <fullName evidence="1">TMV resistance protein N</fullName>
    </submittedName>
</protein>
<keyword evidence="2" id="KW-1185">Reference proteome</keyword>
<dbReference type="Proteomes" id="UP001060215">
    <property type="component" value="Chromosome 3"/>
</dbReference>
<comment type="caution">
    <text evidence="1">The sequence shown here is derived from an EMBL/GenBank/DDBJ whole genome shotgun (WGS) entry which is preliminary data.</text>
</comment>
<gene>
    <name evidence="1" type="ORF">LOK49_LG02G02559</name>
</gene>
<organism evidence="1 2">
    <name type="scientific">Camellia lanceoleosa</name>
    <dbReference type="NCBI Taxonomy" id="1840588"/>
    <lineage>
        <taxon>Eukaryota</taxon>
        <taxon>Viridiplantae</taxon>
        <taxon>Streptophyta</taxon>
        <taxon>Embryophyta</taxon>
        <taxon>Tracheophyta</taxon>
        <taxon>Spermatophyta</taxon>
        <taxon>Magnoliopsida</taxon>
        <taxon>eudicotyledons</taxon>
        <taxon>Gunneridae</taxon>
        <taxon>Pentapetalae</taxon>
        <taxon>asterids</taxon>
        <taxon>Ericales</taxon>
        <taxon>Theaceae</taxon>
        <taxon>Camellia</taxon>
    </lineage>
</organism>
<sequence length="792" mass="90199">MASEPSSSISRYAFHVFISFRGEDTRKNFTDHLYTALVGAGLRTFRDDDEIERGENIKSELERAIKQSRSSVIVLSKDYASSGWCLDELVMIVEQRRTVGHVILPVFYDVDPSNVRKQTGTLAEAFEMHEAKFRVEIDERKRKQGMEKMGLWRKALGEVADLGGMVLQNQADRHESKFIQIIVQEIVSKLDFTILSVTPYHTGIDSHVKDINLWFQGGLNNVSIMVICGMGGIGKTTIAKIIYNHNFDKFEGSSFLANIRETTKQPNGFVRLQRQLVSDILKWNKERIYCVAEGINKIKDAMCCKRVLVVLDDVDDLDQVNALLGMRDWLHPGSKIMITTRHVQLLKADEVYKLYVVKELNDDEALCLFSRHAFGQDKPIEAYMEHSKRVIHHCGGLPLALEVLGSSLSGESIDVWESALAKLRTHFPEKIHNVLKISYDSLDDHEKNLFLDIACFFVGKDKVYTVKILEECDFSVTIGIQNLTRRGLIEVNKDDNKLIMHQVLRDMGREIVRRESQKEPGKRSRVWCHKDAFNVLRDKTGTTTIEGLSLNLEDMPAKSASGAQSQNEDFLAEHTMFNEGNSLKRRRRGLFSFLRVIPAFTESFLESDEDDLKTDAFSQMHNLRLLQLNNVRLSGGYQKFPKKLRWLCWHGFPLKSIPNDFTLDSLVVLEMQNSSLEQLWKRTKSLRSLKILDLSYSYSLTNSPDFSQLPNLERLILKYCINLVGIHESIGELGTLVLLNLEGCKNLRKLPKKVFLVKSLELILSGCSMLDGLSPDLGKMESLKVLRGDGTN</sequence>